<dbReference type="InterPro" id="IPR010734">
    <property type="entry name" value="Copine_C"/>
</dbReference>
<comment type="caution">
    <text evidence="4">The sequence shown here is derived from an EMBL/GenBank/DDBJ whole genome shotgun (WGS) entry which is preliminary data.</text>
</comment>
<sequence>MHEDLMEQKFVGSAEFNLAEAVYARSHTKNHGWLKRKLENIKRRWGGKPRDPPIGKLFIYAEESVNAKELSFSVSGQDLKPTDFWKRKCDPYFVVNRIQAVYESGEIVLQPIFRSEVARKSSEPSFEEASFTVAQTSGCDTGQDIIITELFAWEKFITWKKLLTWEEHLPDLWTLWLNGGHSSKSQTSGARESVTSSGSKSKGIFGPLAGQLTLDGHRFKRHLAADAAVGHYTFLDYLRGGLELQLMVAVDLTRSNLGQTNPKSICDCNDQEVMSVYDNDNCYPIYGFGAKIPPTHSVVSNCFALTGDFFQPEVEGVEGMLKAYHRALRVCHLHGPSYLADPWPKLIPAGCGEVGSRHEQAEHTLRASSALANLEDPVSVPRNKCTRVTRAQGYAGLAISSQTLLLRYDQEQQRLVTKQLDPACGSHMTYVLISKRILEVILLNHLCGNLMQQAEEDLEYYRTADLQLMKDPSGDAGVVHGLFQCWFRFCLRRGYNRRWLSSFFPDYIFLFCVVGPCCILYSIMLWYRKMDAHAVAHHAYIDKTDPGSGFLISLDTCLFVYTSVLVMGFLFTTLEKHVVANPLRALEFRAALALFLVLWAMNFLTILEDRYVYSSAWGFNLSRRERNVTPYFRILAALAQVFVTHSAVMLGAVLLGHSGHVRRMPDIPCKVFCWRVLPSLVLFAAIIAFNLAFRSNHDRSECLKPIFRVINVVWPWFAALMPPLGGVLLLLDIFLERAFFEEKEFDIELDYDSILMSVTVSLALIGNVNGILEMEAARLWISVFFRSIGLFVPLGLVTFTFYCWKRPPVSPSSFRNRCSVWFAFVLAGTMFVIFQIMEDCEIASDLPGCCTYPSVDEVFNQREYTNLICDKAVRCLWADDRVNYCYLGRLNEHHLSSVAANVSILKQEATFDAALCDELEVRWRQYAHTNSTKSAHEESEHEEQHHSAAYRLFRNIGQAASVEMYFTVLGVLLKVIFLTQHPCAAEILRLDTLHHSEEKHHCGESSHQAVARNVMPDDTAHNVPLVENGLEMEPQES</sequence>
<evidence type="ECO:0000259" key="3">
    <source>
        <dbReference type="Pfam" id="PF07002"/>
    </source>
</evidence>
<feature type="transmembrane region" description="Helical" evidence="2">
    <location>
        <begin position="631"/>
        <end position="655"/>
    </location>
</feature>
<feature type="transmembrane region" description="Helical" evidence="2">
    <location>
        <begin position="547"/>
        <end position="574"/>
    </location>
</feature>
<protein>
    <recommendedName>
        <fullName evidence="3">Copine C-terminal domain-containing protein</fullName>
    </recommendedName>
</protein>
<feature type="transmembrane region" description="Helical" evidence="2">
    <location>
        <begin position="816"/>
        <end position="837"/>
    </location>
</feature>
<gene>
    <name evidence="4" type="ORF">CCMP2556_LOCUS52581</name>
</gene>
<dbReference type="PANTHER" id="PTHR10857:SF106">
    <property type="entry name" value="C2 DOMAIN-CONTAINING PROTEIN"/>
    <property type="match status" value="1"/>
</dbReference>
<dbReference type="InterPro" id="IPR045052">
    <property type="entry name" value="Copine"/>
</dbReference>
<reference evidence="4 5" key="1">
    <citation type="submission" date="2024-02" db="EMBL/GenBank/DDBJ databases">
        <authorList>
            <person name="Chen Y."/>
            <person name="Shah S."/>
            <person name="Dougan E. K."/>
            <person name="Thang M."/>
            <person name="Chan C."/>
        </authorList>
    </citation>
    <scope>NUCLEOTIDE SEQUENCE [LARGE SCALE GENOMIC DNA]</scope>
</reference>
<feature type="transmembrane region" description="Helical" evidence="2">
    <location>
        <begin position="507"/>
        <end position="527"/>
    </location>
</feature>
<dbReference type="Pfam" id="PF07002">
    <property type="entry name" value="Copine"/>
    <property type="match status" value="1"/>
</dbReference>
<feature type="transmembrane region" description="Helical" evidence="2">
    <location>
        <begin position="713"/>
        <end position="734"/>
    </location>
</feature>
<evidence type="ECO:0000313" key="4">
    <source>
        <dbReference type="EMBL" id="CAK9113643.1"/>
    </source>
</evidence>
<evidence type="ECO:0000256" key="1">
    <source>
        <dbReference type="SAM" id="MobiDB-lite"/>
    </source>
</evidence>
<dbReference type="Proteomes" id="UP001642484">
    <property type="component" value="Unassembled WGS sequence"/>
</dbReference>
<feature type="transmembrane region" description="Helical" evidence="2">
    <location>
        <begin position="676"/>
        <end position="693"/>
    </location>
</feature>
<name>A0ABP0SMZ5_9DINO</name>
<proteinExistence type="predicted"/>
<feature type="domain" description="Copine C-terminal" evidence="3">
    <location>
        <begin position="272"/>
        <end position="340"/>
    </location>
</feature>
<evidence type="ECO:0000313" key="5">
    <source>
        <dbReference type="Proteomes" id="UP001642484"/>
    </source>
</evidence>
<feature type="transmembrane region" description="Helical" evidence="2">
    <location>
        <begin position="586"/>
        <end position="607"/>
    </location>
</feature>
<dbReference type="PANTHER" id="PTHR10857">
    <property type="entry name" value="COPINE"/>
    <property type="match status" value="1"/>
</dbReference>
<dbReference type="EMBL" id="CAXAMN010027894">
    <property type="protein sequence ID" value="CAK9113643.1"/>
    <property type="molecule type" value="Genomic_DNA"/>
</dbReference>
<evidence type="ECO:0000256" key="2">
    <source>
        <dbReference type="SAM" id="Phobius"/>
    </source>
</evidence>
<accession>A0ABP0SMZ5</accession>
<keyword evidence="5" id="KW-1185">Reference proteome</keyword>
<feature type="transmembrane region" description="Helical" evidence="2">
    <location>
        <begin position="784"/>
        <end position="804"/>
    </location>
</feature>
<feature type="region of interest" description="Disordered" evidence="1">
    <location>
        <begin position="181"/>
        <end position="202"/>
    </location>
</feature>
<keyword evidence="2" id="KW-0812">Transmembrane</keyword>
<keyword evidence="2" id="KW-1133">Transmembrane helix</keyword>
<keyword evidence="2" id="KW-0472">Membrane</keyword>
<organism evidence="4 5">
    <name type="scientific">Durusdinium trenchii</name>
    <dbReference type="NCBI Taxonomy" id="1381693"/>
    <lineage>
        <taxon>Eukaryota</taxon>
        <taxon>Sar</taxon>
        <taxon>Alveolata</taxon>
        <taxon>Dinophyceae</taxon>
        <taxon>Suessiales</taxon>
        <taxon>Symbiodiniaceae</taxon>
        <taxon>Durusdinium</taxon>
    </lineage>
</organism>
<feature type="compositionally biased region" description="Polar residues" evidence="1">
    <location>
        <begin position="181"/>
        <end position="200"/>
    </location>
</feature>